<dbReference type="KEGG" id="sfh:SFHH103_01634"/>
<dbReference type="InterPro" id="IPR036869">
    <property type="entry name" value="J_dom_sf"/>
</dbReference>
<dbReference type="AlphaFoldDB" id="G9A7A1"/>
<dbReference type="PATRIC" id="fig|380.5.peg.1738"/>
<proteinExistence type="predicted"/>
<dbReference type="PANTHER" id="PTHR24074">
    <property type="entry name" value="CO-CHAPERONE PROTEIN DJLA"/>
    <property type="match status" value="1"/>
</dbReference>
<dbReference type="eggNOG" id="COG0484">
    <property type="taxonomic scope" value="Bacteria"/>
</dbReference>
<dbReference type="PROSITE" id="PS50076">
    <property type="entry name" value="DNAJ_2"/>
    <property type="match status" value="1"/>
</dbReference>
<dbReference type="Proteomes" id="UP000007735">
    <property type="component" value="Chromosome"/>
</dbReference>
<dbReference type="Gene3D" id="1.10.287.110">
    <property type="entry name" value="DnaJ domain"/>
    <property type="match status" value="1"/>
</dbReference>
<evidence type="ECO:0000313" key="2">
    <source>
        <dbReference type="EMBL" id="CCE96131.1"/>
    </source>
</evidence>
<feature type="domain" description="J" evidence="1">
    <location>
        <begin position="80"/>
        <end position="141"/>
    </location>
</feature>
<gene>
    <name evidence="2" type="primary">dnaJ</name>
    <name evidence="2" type="ordered locus">SFHH103_01634</name>
</gene>
<dbReference type="PRINTS" id="PR00625">
    <property type="entry name" value="JDOMAIN"/>
</dbReference>
<dbReference type="InterPro" id="IPR050817">
    <property type="entry name" value="DjlA_DnaK_co-chaperone"/>
</dbReference>
<dbReference type="EMBL" id="HE616890">
    <property type="protein sequence ID" value="CCE96131.1"/>
    <property type="molecule type" value="Genomic_DNA"/>
</dbReference>
<dbReference type="InterPro" id="IPR001623">
    <property type="entry name" value="DnaJ_domain"/>
</dbReference>
<protein>
    <submittedName>
        <fullName evidence="2">Chaperone protein dnaJ 2</fullName>
    </submittedName>
</protein>
<dbReference type="SUPFAM" id="SSF46565">
    <property type="entry name" value="Chaperone J-domain"/>
    <property type="match status" value="1"/>
</dbReference>
<name>G9A7A1_SINF1</name>
<organism evidence="2 3">
    <name type="scientific">Sinorhizobium fredii (strain HH103)</name>
    <dbReference type="NCBI Taxonomy" id="1117943"/>
    <lineage>
        <taxon>Bacteria</taxon>
        <taxon>Pseudomonadati</taxon>
        <taxon>Pseudomonadota</taxon>
        <taxon>Alphaproteobacteria</taxon>
        <taxon>Hyphomicrobiales</taxon>
        <taxon>Rhizobiaceae</taxon>
        <taxon>Sinorhizobium/Ensifer group</taxon>
        <taxon>Sinorhizobium</taxon>
    </lineage>
</organism>
<dbReference type="CDD" id="cd06257">
    <property type="entry name" value="DnaJ"/>
    <property type="match status" value="1"/>
</dbReference>
<dbReference type="SMART" id="SM00271">
    <property type="entry name" value="DnaJ"/>
    <property type="match status" value="1"/>
</dbReference>
<dbReference type="Pfam" id="PF00226">
    <property type="entry name" value="DnaJ"/>
    <property type="match status" value="1"/>
</dbReference>
<dbReference type="HOGENOM" id="CLU_1018922_0_0_5"/>
<evidence type="ECO:0000259" key="1">
    <source>
        <dbReference type="PROSITE" id="PS50076"/>
    </source>
</evidence>
<accession>G9A7A1</accession>
<evidence type="ECO:0000313" key="3">
    <source>
        <dbReference type="Proteomes" id="UP000007735"/>
    </source>
</evidence>
<reference evidence="2 3" key="1">
    <citation type="journal article" date="2012" name="J. Bacteriol.">
        <title>Genome sequence of the soybean symbiont Sinorhizobium fredii HH103.</title>
        <authorList>
            <person name="Weidner S."/>
            <person name="Becker A."/>
            <person name="Bonilla I."/>
            <person name="Jaenicke S."/>
            <person name="Lloret J."/>
            <person name="Margaret I."/>
            <person name="Puhler A."/>
            <person name="Ruiz-Sainz J.E."/>
            <person name="Schneiker-Bekel S."/>
            <person name="Szczepanowski R."/>
            <person name="Vinardell J.M."/>
            <person name="Zehner S."/>
            <person name="Gottfert M."/>
        </authorList>
    </citation>
    <scope>NUCLEOTIDE SEQUENCE [LARGE SCALE GENOMIC DNA]</scope>
    <source>
        <strain evidence="2 3">HH103</strain>
    </source>
</reference>
<dbReference type="STRING" id="1117943.SFHH103_01634"/>
<sequence length="273" mass="30890">MRACVIPCVTGFSATCGTVKRRTNVVDCLVSTTFSPRRFGERCAVPMRSPWTCCCRGEQLGLDRTGPLQIDERQVAGVIDPYALLGLERDADERTIRAAYRRAVKTAHPDRGGDAEKFGKLQTAYDLLKDPVRRKVYDDTGYDPQLVDPKQLKGLMMLETLVNDFILDLREPGSFDPVAAMRRKLSDDIVKTRFHILELERHRSRVRKHLDRLGRRPETDVLGSMLRARSQSISDAIKTAEAQIGVIEQAYQMLEGYSYEMEPLDEVKARAAE</sequence>